<keyword evidence="1" id="KW-0479">Metal-binding</keyword>
<keyword evidence="5" id="KW-1185">Reference proteome</keyword>
<evidence type="ECO:0000313" key="5">
    <source>
        <dbReference type="Proteomes" id="UP001434883"/>
    </source>
</evidence>
<dbReference type="InterPro" id="IPR036047">
    <property type="entry name" value="F-box-like_dom_sf"/>
</dbReference>
<evidence type="ECO:0000256" key="1">
    <source>
        <dbReference type="ARBA" id="ARBA00022723"/>
    </source>
</evidence>
<evidence type="ECO:0000259" key="3">
    <source>
        <dbReference type="Pfam" id="PF12937"/>
    </source>
</evidence>
<dbReference type="EMBL" id="JAHRIN010067981">
    <property type="protein sequence ID" value="MEQ2215142.1"/>
    <property type="molecule type" value="Genomic_DNA"/>
</dbReference>
<dbReference type="SUPFAM" id="SSF81383">
    <property type="entry name" value="F-box domain"/>
    <property type="match status" value="1"/>
</dbReference>
<dbReference type="SUPFAM" id="SSF52047">
    <property type="entry name" value="RNI-like"/>
    <property type="match status" value="1"/>
</dbReference>
<reference evidence="4 5" key="1">
    <citation type="submission" date="2021-06" db="EMBL/GenBank/DDBJ databases">
        <authorList>
            <person name="Palmer J.M."/>
        </authorList>
    </citation>
    <scope>NUCLEOTIDE SEQUENCE [LARGE SCALE GENOMIC DNA]</scope>
    <source>
        <strain evidence="4 5">XC_2019</strain>
        <tissue evidence="4">Muscle</tissue>
    </source>
</reference>
<evidence type="ECO:0000256" key="2">
    <source>
        <dbReference type="SAM" id="MobiDB-lite"/>
    </source>
</evidence>
<dbReference type="Gene3D" id="3.80.10.10">
    <property type="entry name" value="Ribonuclease Inhibitor"/>
    <property type="match status" value="1"/>
</dbReference>
<dbReference type="InterPro" id="IPR032675">
    <property type="entry name" value="LRR_dom_sf"/>
</dbReference>
<name>A0ABV0S5I3_9TELE</name>
<feature type="non-terminal residue" evidence="4">
    <location>
        <position position="1"/>
    </location>
</feature>
<proteinExistence type="predicted"/>
<organism evidence="4 5">
    <name type="scientific">Xenoophorus captivus</name>
    <dbReference type="NCBI Taxonomy" id="1517983"/>
    <lineage>
        <taxon>Eukaryota</taxon>
        <taxon>Metazoa</taxon>
        <taxon>Chordata</taxon>
        <taxon>Craniata</taxon>
        <taxon>Vertebrata</taxon>
        <taxon>Euteleostomi</taxon>
        <taxon>Actinopterygii</taxon>
        <taxon>Neopterygii</taxon>
        <taxon>Teleostei</taxon>
        <taxon>Neoteleostei</taxon>
        <taxon>Acanthomorphata</taxon>
        <taxon>Ovalentaria</taxon>
        <taxon>Atherinomorphae</taxon>
        <taxon>Cyprinodontiformes</taxon>
        <taxon>Goodeidae</taxon>
        <taxon>Xenoophorus</taxon>
    </lineage>
</organism>
<dbReference type="InterPro" id="IPR050690">
    <property type="entry name" value="JHDM1_Histone_Demethylase"/>
</dbReference>
<feature type="region of interest" description="Disordered" evidence="2">
    <location>
        <begin position="13"/>
        <end position="45"/>
    </location>
</feature>
<dbReference type="InterPro" id="IPR001810">
    <property type="entry name" value="F-box_dom"/>
</dbReference>
<dbReference type="CDD" id="cd22181">
    <property type="entry name" value="F-box_FBXL11"/>
    <property type="match status" value="1"/>
</dbReference>
<dbReference type="Pfam" id="PF12937">
    <property type="entry name" value="F-box-like"/>
    <property type="match status" value="1"/>
</dbReference>
<protein>
    <recommendedName>
        <fullName evidence="3">F-box domain-containing protein</fullName>
    </recommendedName>
</protein>
<comment type="caution">
    <text evidence="4">The sequence shown here is derived from an EMBL/GenBank/DDBJ whole genome shotgun (WGS) entry which is preliminary data.</text>
</comment>
<sequence length="241" mass="26685">VIFMLPTPVTCPRPRLRGSQGDKSSRTYSASSSEEDQGAAPAASLPSSLLSLPSFKDAGSDRGGEKEVWVSVFRYLNRAELLACMTVCKAWYKWSCDKRLWSHIDVSRCNPLSNQALAGIIKRHPTSLDLSWTPLAMRQLNCLLTRLPGTNCHKEAFLCLESSRSRLRNMVTLRLSGLDVSESTLRLLQRHMPQLETLDLAHCKDITDSCVTLLAAAGTHTRNNLSELTLAGGFLNTDNYC</sequence>
<accession>A0ABV0S5I3</accession>
<evidence type="ECO:0000313" key="4">
    <source>
        <dbReference type="EMBL" id="MEQ2215142.1"/>
    </source>
</evidence>
<dbReference type="PANTHER" id="PTHR23123">
    <property type="entry name" value="PHD/F-BOX CONTAINING PROTEIN"/>
    <property type="match status" value="1"/>
</dbReference>
<dbReference type="Proteomes" id="UP001434883">
    <property type="component" value="Unassembled WGS sequence"/>
</dbReference>
<gene>
    <name evidence="4" type="ORF">XENOCAPTIV_028217</name>
</gene>
<feature type="domain" description="F-box" evidence="3">
    <location>
        <begin position="67"/>
        <end position="105"/>
    </location>
</feature>